<dbReference type="AlphaFoldDB" id="A0AA45C7L8"/>
<dbReference type="SUPFAM" id="SSF51391">
    <property type="entry name" value="Thiamin phosphate synthase"/>
    <property type="match status" value="1"/>
</dbReference>
<dbReference type="InterPro" id="IPR036206">
    <property type="entry name" value="ThiamineP_synth_sf"/>
</dbReference>
<name>A0AA45C7L8_9BACT</name>
<evidence type="ECO:0000313" key="2">
    <source>
        <dbReference type="Proteomes" id="UP000245921"/>
    </source>
</evidence>
<accession>A0AA45C7L8</accession>
<sequence>MNYLKLLNQEKMTLITSLPQNDINLAKAAIEAGSDAVKVHVNVSHRASGNHFGTFEEEYIENLKDIVELCKKNNIPIGIVPGGDDNIPMNEIEKVIESGFDFISLYDKHMNPMVLKNKNIYKMVALTNEYKLEWIKAYDNLPIDVLECSIMDPETYGTPMTVREILKYQSVRNNTIKPIVISTQRKIMPEQLWILNEMGINSIMIGAVVTGKDVEQFYKNTKDFRKAIDNL</sequence>
<evidence type="ECO:0000313" key="1">
    <source>
        <dbReference type="EMBL" id="PWJ95515.1"/>
    </source>
</evidence>
<comment type="caution">
    <text evidence="1">The sequence shown here is derived from an EMBL/GenBank/DDBJ whole genome shotgun (WGS) entry which is preliminary data.</text>
</comment>
<dbReference type="RefSeq" id="WP_109604423.1">
    <property type="nucleotide sequence ID" value="NZ_QGGI01000005.1"/>
</dbReference>
<keyword evidence="2" id="KW-1185">Reference proteome</keyword>
<dbReference type="EMBL" id="QGGI01000005">
    <property type="protein sequence ID" value="PWJ95515.1"/>
    <property type="molecule type" value="Genomic_DNA"/>
</dbReference>
<protein>
    <submittedName>
        <fullName evidence="1">Uncharacterized protein</fullName>
    </submittedName>
</protein>
<organism evidence="1 2">
    <name type="scientific">Oceanotoga teriensis</name>
    <dbReference type="NCBI Taxonomy" id="515440"/>
    <lineage>
        <taxon>Bacteria</taxon>
        <taxon>Thermotogati</taxon>
        <taxon>Thermotogota</taxon>
        <taxon>Thermotogae</taxon>
        <taxon>Petrotogales</taxon>
        <taxon>Petrotogaceae</taxon>
        <taxon>Oceanotoga</taxon>
    </lineage>
</organism>
<proteinExistence type="predicted"/>
<reference evidence="1 2" key="1">
    <citation type="submission" date="2018-05" db="EMBL/GenBank/DDBJ databases">
        <title>Genomic Encyclopedia of Type Strains, Phase IV (KMG-IV): sequencing the most valuable type-strain genomes for metagenomic binning, comparative biology and taxonomic classification.</title>
        <authorList>
            <person name="Goeker M."/>
        </authorList>
    </citation>
    <scope>NUCLEOTIDE SEQUENCE [LARGE SCALE GENOMIC DNA]</scope>
    <source>
        <strain evidence="1 2">DSM 24906</strain>
    </source>
</reference>
<dbReference type="Proteomes" id="UP000245921">
    <property type="component" value="Unassembled WGS sequence"/>
</dbReference>
<gene>
    <name evidence="1" type="ORF">C7380_105145</name>
</gene>
<dbReference type="CDD" id="cd00945">
    <property type="entry name" value="Aldolase_Class_I"/>
    <property type="match status" value="1"/>
</dbReference>